<feature type="domain" description="Major facilitator superfamily (MFS) profile" evidence="7">
    <location>
        <begin position="12"/>
        <end position="121"/>
    </location>
</feature>
<dbReference type="SUPFAM" id="SSF103473">
    <property type="entry name" value="MFS general substrate transporter"/>
    <property type="match status" value="1"/>
</dbReference>
<keyword evidence="4 6" id="KW-1133">Transmembrane helix</keyword>
<keyword evidence="2" id="KW-0813">Transport</keyword>
<dbReference type="InterPro" id="IPR036259">
    <property type="entry name" value="MFS_trans_sf"/>
</dbReference>
<dbReference type="InterPro" id="IPR020846">
    <property type="entry name" value="MFS_dom"/>
</dbReference>
<sequence length="121" mass="12723">LALQSPARKKCLLAIFCFAQFLDTFNNSALFAAIPPISAALGISNSNSVWLLSAYQLTFAALLLISGRLSDLYNPKIVFIAGAAPMSFFALGAGFVRSQVPLIVLRAFMGVGAALTVPSAL</sequence>
<accession>S7PV52</accession>
<reference evidence="8 9" key="1">
    <citation type="journal article" date="2012" name="Science">
        <title>The Paleozoic origin of enzymatic lignin decomposition reconstructed from 31 fungal genomes.</title>
        <authorList>
            <person name="Floudas D."/>
            <person name="Binder M."/>
            <person name="Riley R."/>
            <person name="Barry K."/>
            <person name="Blanchette R.A."/>
            <person name="Henrissat B."/>
            <person name="Martinez A.T."/>
            <person name="Otillar R."/>
            <person name="Spatafora J.W."/>
            <person name="Yadav J.S."/>
            <person name="Aerts A."/>
            <person name="Benoit I."/>
            <person name="Boyd A."/>
            <person name="Carlson A."/>
            <person name="Copeland A."/>
            <person name="Coutinho P.M."/>
            <person name="de Vries R.P."/>
            <person name="Ferreira P."/>
            <person name="Findley K."/>
            <person name="Foster B."/>
            <person name="Gaskell J."/>
            <person name="Glotzer D."/>
            <person name="Gorecki P."/>
            <person name="Heitman J."/>
            <person name="Hesse C."/>
            <person name="Hori C."/>
            <person name="Igarashi K."/>
            <person name="Jurgens J.A."/>
            <person name="Kallen N."/>
            <person name="Kersten P."/>
            <person name="Kohler A."/>
            <person name="Kuees U."/>
            <person name="Kumar T.K.A."/>
            <person name="Kuo A."/>
            <person name="LaButti K."/>
            <person name="Larrondo L.F."/>
            <person name="Lindquist E."/>
            <person name="Ling A."/>
            <person name="Lombard V."/>
            <person name="Lucas S."/>
            <person name="Lundell T."/>
            <person name="Martin R."/>
            <person name="McLaughlin D.J."/>
            <person name="Morgenstern I."/>
            <person name="Morin E."/>
            <person name="Murat C."/>
            <person name="Nagy L.G."/>
            <person name="Nolan M."/>
            <person name="Ohm R.A."/>
            <person name="Patyshakuliyeva A."/>
            <person name="Rokas A."/>
            <person name="Ruiz-Duenas F.J."/>
            <person name="Sabat G."/>
            <person name="Salamov A."/>
            <person name="Samejima M."/>
            <person name="Schmutz J."/>
            <person name="Slot J.C."/>
            <person name="St John F."/>
            <person name="Stenlid J."/>
            <person name="Sun H."/>
            <person name="Sun S."/>
            <person name="Syed K."/>
            <person name="Tsang A."/>
            <person name="Wiebenga A."/>
            <person name="Young D."/>
            <person name="Pisabarro A."/>
            <person name="Eastwood D.C."/>
            <person name="Martin F."/>
            <person name="Cullen D."/>
            <person name="Grigoriev I.V."/>
            <person name="Hibbett D.S."/>
        </authorList>
    </citation>
    <scope>NUCLEOTIDE SEQUENCE [LARGE SCALE GENOMIC DNA]</scope>
    <source>
        <strain evidence="8 9">ATCC 11539</strain>
    </source>
</reference>
<dbReference type="Gene3D" id="1.20.1250.20">
    <property type="entry name" value="MFS general substrate transporter like domains"/>
    <property type="match status" value="1"/>
</dbReference>
<gene>
    <name evidence="8" type="ORF">GLOTRDRAFT_14905</name>
</gene>
<feature type="transmembrane region" description="Helical" evidence="6">
    <location>
        <begin position="77"/>
        <end position="96"/>
    </location>
</feature>
<proteinExistence type="predicted"/>
<evidence type="ECO:0000256" key="5">
    <source>
        <dbReference type="ARBA" id="ARBA00023136"/>
    </source>
</evidence>
<dbReference type="PROSITE" id="PS50850">
    <property type="entry name" value="MFS"/>
    <property type="match status" value="1"/>
</dbReference>
<dbReference type="PANTHER" id="PTHR42718">
    <property type="entry name" value="MAJOR FACILITATOR SUPERFAMILY MULTIDRUG TRANSPORTER MFSC"/>
    <property type="match status" value="1"/>
</dbReference>
<keyword evidence="9" id="KW-1185">Reference proteome</keyword>
<dbReference type="RefSeq" id="XP_007870138.1">
    <property type="nucleotide sequence ID" value="XM_007871947.1"/>
</dbReference>
<evidence type="ECO:0000256" key="3">
    <source>
        <dbReference type="ARBA" id="ARBA00022692"/>
    </source>
</evidence>
<dbReference type="STRING" id="670483.S7PV52"/>
<dbReference type="EMBL" id="KB469311">
    <property type="protein sequence ID" value="EPQ51292.1"/>
    <property type="molecule type" value="Genomic_DNA"/>
</dbReference>
<dbReference type="HOGENOM" id="CLU_128009_1_0_1"/>
<dbReference type="GO" id="GO:0016020">
    <property type="term" value="C:membrane"/>
    <property type="evidence" value="ECO:0007669"/>
    <property type="project" value="UniProtKB-SubCell"/>
</dbReference>
<feature type="transmembrane region" description="Helical" evidence="6">
    <location>
        <begin position="48"/>
        <end position="65"/>
    </location>
</feature>
<dbReference type="KEGG" id="gtr:GLOTRDRAFT_14905"/>
<dbReference type="eggNOG" id="KOG0254">
    <property type="taxonomic scope" value="Eukaryota"/>
</dbReference>
<dbReference type="OMA" id="MDATVLY"/>
<dbReference type="Pfam" id="PF07690">
    <property type="entry name" value="MFS_1"/>
    <property type="match status" value="1"/>
</dbReference>
<organism evidence="8 9">
    <name type="scientific">Gloeophyllum trabeum (strain ATCC 11539 / FP-39264 / Madison 617)</name>
    <name type="common">Brown rot fungus</name>
    <dbReference type="NCBI Taxonomy" id="670483"/>
    <lineage>
        <taxon>Eukaryota</taxon>
        <taxon>Fungi</taxon>
        <taxon>Dikarya</taxon>
        <taxon>Basidiomycota</taxon>
        <taxon>Agaricomycotina</taxon>
        <taxon>Agaricomycetes</taxon>
        <taxon>Gloeophyllales</taxon>
        <taxon>Gloeophyllaceae</taxon>
        <taxon>Gloeophyllum</taxon>
    </lineage>
</organism>
<comment type="subcellular location">
    <subcellularLocation>
        <location evidence="1">Membrane</location>
        <topology evidence="1">Multi-pass membrane protein</topology>
    </subcellularLocation>
</comment>
<evidence type="ECO:0000256" key="1">
    <source>
        <dbReference type="ARBA" id="ARBA00004141"/>
    </source>
</evidence>
<dbReference type="GO" id="GO:0022857">
    <property type="term" value="F:transmembrane transporter activity"/>
    <property type="evidence" value="ECO:0007669"/>
    <property type="project" value="InterPro"/>
</dbReference>
<dbReference type="Proteomes" id="UP000030669">
    <property type="component" value="Unassembled WGS sequence"/>
</dbReference>
<feature type="non-terminal residue" evidence="8">
    <location>
        <position position="121"/>
    </location>
</feature>
<protein>
    <submittedName>
        <fullName evidence="8">MFS general substrate transporter</fullName>
    </submittedName>
</protein>
<dbReference type="GeneID" id="19304868"/>
<evidence type="ECO:0000259" key="7">
    <source>
        <dbReference type="PROSITE" id="PS50850"/>
    </source>
</evidence>
<keyword evidence="5 6" id="KW-0472">Membrane</keyword>
<evidence type="ECO:0000313" key="9">
    <source>
        <dbReference type="Proteomes" id="UP000030669"/>
    </source>
</evidence>
<evidence type="ECO:0000256" key="4">
    <source>
        <dbReference type="ARBA" id="ARBA00022989"/>
    </source>
</evidence>
<dbReference type="AlphaFoldDB" id="S7PV52"/>
<dbReference type="InterPro" id="IPR011701">
    <property type="entry name" value="MFS"/>
</dbReference>
<evidence type="ECO:0000256" key="2">
    <source>
        <dbReference type="ARBA" id="ARBA00022448"/>
    </source>
</evidence>
<evidence type="ECO:0000313" key="8">
    <source>
        <dbReference type="EMBL" id="EPQ51292.1"/>
    </source>
</evidence>
<name>S7PV52_GLOTA</name>
<dbReference type="PANTHER" id="PTHR42718:SF9">
    <property type="entry name" value="MAJOR FACILITATOR SUPERFAMILY MULTIDRUG TRANSPORTER MFSC"/>
    <property type="match status" value="1"/>
</dbReference>
<keyword evidence="3 6" id="KW-0812">Transmembrane</keyword>
<dbReference type="OrthoDB" id="440755at2759"/>
<feature type="non-terminal residue" evidence="8">
    <location>
        <position position="1"/>
    </location>
</feature>
<evidence type="ECO:0000256" key="6">
    <source>
        <dbReference type="SAM" id="Phobius"/>
    </source>
</evidence>